<feature type="region of interest" description="Disordered" evidence="1">
    <location>
        <begin position="47"/>
        <end position="74"/>
    </location>
</feature>
<keyword evidence="2" id="KW-0472">Membrane</keyword>
<feature type="compositionally biased region" description="Low complexity" evidence="1">
    <location>
        <begin position="51"/>
        <end position="61"/>
    </location>
</feature>
<reference evidence="4" key="1">
    <citation type="journal article" date="2019" name="Int. J. Syst. Evol. Microbiol.">
        <title>The Global Catalogue of Microorganisms (GCM) 10K type strain sequencing project: providing services to taxonomists for standard genome sequencing and annotation.</title>
        <authorList>
            <consortium name="The Broad Institute Genomics Platform"/>
            <consortium name="The Broad Institute Genome Sequencing Center for Infectious Disease"/>
            <person name="Wu L."/>
            <person name="Ma J."/>
        </authorList>
    </citation>
    <scope>NUCLEOTIDE SEQUENCE [LARGE SCALE GENOMIC DNA]</scope>
    <source>
        <strain evidence="4">CGMCC 4.7289</strain>
    </source>
</reference>
<name>A0ABV8M2P5_9ACTN</name>
<dbReference type="Proteomes" id="UP001595816">
    <property type="component" value="Unassembled WGS sequence"/>
</dbReference>
<accession>A0ABV8M2P5</accession>
<evidence type="ECO:0000256" key="1">
    <source>
        <dbReference type="SAM" id="MobiDB-lite"/>
    </source>
</evidence>
<feature type="transmembrane region" description="Helical" evidence="2">
    <location>
        <begin position="25"/>
        <end position="45"/>
    </location>
</feature>
<dbReference type="RefSeq" id="WP_253756060.1">
    <property type="nucleotide sequence ID" value="NZ_JAMZDZ010000001.1"/>
</dbReference>
<keyword evidence="2" id="KW-1133">Transmembrane helix</keyword>
<proteinExistence type="predicted"/>
<sequence>MGDPNGTERVDVIDFGRPSPRRRTGVTAVVVLVVAVVIGVGYQLLDQPEKTSPTPQPSTSSAAGGPLETGGGRCWSQDGNRLQLGVQVRNPAGEAVLQGLQVDLPLGGLRQISAAWGDCGEPSAQDATTELRVGPGATAWLSATFELLEKCPAPYPVRFIVAYLDGAGIARQDLIGSFPDLGGVPFPGCSG</sequence>
<keyword evidence="4" id="KW-1185">Reference proteome</keyword>
<gene>
    <name evidence="3" type="ORF">ACFOZ4_39960</name>
</gene>
<dbReference type="EMBL" id="JBHSAY010000034">
    <property type="protein sequence ID" value="MFC4136818.1"/>
    <property type="molecule type" value="Genomic_DNA"/>
</dbReference>
<protein>
    <submittedName>
        <fullName evidence="3">Uncharacterized protein</fullName>
    </submittedName>
</protein>
<evidence type="ECO:0000313" key="3">
    <source>
        <dbReference type="EMBL" id="MFC4136818.1"/>
    </source>
</evidence>
<keyword evidence="2" id="KW-0812">Transmembrane</keyword>
<comment type="caution">
    <text evidence="3">The sequence shown here is derived from an EMBL/GenBank/DDBJ whole genome shotgun (WGS) entry which is preliminary data.</text>
</comment>
<organism evidence="3 4">
    <name type="scientific">Hamadaea flava</name>
    <dbReference type="NCBI Taxonomy" id="1742688"/>
    <lineage>
        <taxon>Bacteria</taxon>
        <taxon>Bacillati</taxon>
        <taxon>Actinomycetota</taxon>
        <taxon>Actinomycetes</taxon>
        <taxon>Micromonosporales</taxon>
        <taxon>Micromonosporaceae</taxon>
        <taxon>Hamadaea</taxon>
    </lineage>
</organism>
<evidence type="ECO:0000313" key="4">
    <source>
        <dbReference type="Proteomes" id="UP001595816"/>
    </source>
</evidence>
<evidence type="ECO:0000256" key="2">
    <source>
        <dbReference type="SAM" id="Phobius"/>
    </source>
</evidence>